<feature type="signal peptide" evidence="1">
    <location>
        <begin position="1"/>
        <end position="19"/>
    </location>
</feature>
<protein>
    <recommendedName>
        <fullName evidence="4">DNA-binding protein</fullName>
    </recommendedName>
</protein>
<keyword evidence="1" id="KW-0732">Signal</keyword>
<dbReference type="RefSeq" id="WP_144888627.1">
    <property type="nucleotide sequence ID" value="NZ_VLLE01000008.1"/>
</dbReference>
<dbReference type="OrthoDB" id="1524522at2"/>
<name>A0A562S9A6_9BACT</name>
<accession>A0A562S9A6</accession>
<proteinExistence type="predicted"/>
<evidence type="ECO:0000256" key="1">
    <source>
        <dbReference type="SAM" id="SignalP"/>
    </source>
</evidence>
<reference evidence="2 3" key="1">
    <citation type="journal article" date="2015" name="Stand. Genomic Sci.">
        <title>Genomic Encyclopedia of Bacterial and Archaeal Type Strains, Phase III: the genomes of soil and plant-associated and newly described type strains.</title>
        <authorList>
            <person name="Whitman W.B."/>
            <person name="Woyke T."/>
            <person name="Klenk H.P."/>
            <person name="Zhou Y."/>
            <person name="Lilburn T.G."/>
            <person name="Beck B.J."/>
            <person name="De Vos P."/>
            <person name="Vandamme P."/>
            <person name="Eisen J.A."/>
            <person name="Garrity G."/>
            <person name="Hugenholtz P."/>
            <person name="Kyrpides N.C."/>
        </authorList>
    </citation>
    <scope>NUCLEOTIDE SEQUENCE [LARGE SCALE GENOMIC DNA]</scope>
    <source>
        <strain evidence="2 3">CGMCC 1.7271</strain>
    </source>
</reference>
<evidence type="ECO:0008006" key="4">
    <source>
        <dbReference type="Google" id="ProtNLM"/>
    </source>
</evidence>
<dbReference type="Proteomes" id="UP000316167">
    <property type="component" value="Unassembled WGS sequence"/>
</dbReference>
<gene>
    <name evidence="2" type="ORF">IQ13_4170</name>
</gene>
<evidence type="ECO:0000313" key="2">
    <source>
        <dbReference type="EMBL" id="TWI77929.1"/>
    </source>
</evidence>
<feature type="chain" id="PRO_5021911957" description="DNA-binding protein" evidence="1">
    <location>
        <begin position="20"/>
        <end position="120"/>
    </location>
</feature>
<dbReference type="EMBL" id="VLLE01000008">
    <property type="protein sequence ID" value="TWI77929.1"/>
    <property type="molecule type" value="Genomic_DNA"/>
</dbReference>
<sequence length="120" mass="13638">MRLPICTFMLFFSFVTSYAQTNIPLEEAVKHVADSVTVCGKVSGARFLETAKNTPTFLNLGPAFPNNALTIVIWSDVRKQFETAPEVLFKDKEVCVTGRIELYKDKPQIVLRRREDLKVK</sequence>
<dbReference type="AlphaFoldDB" id="A0A562S9A6"/>
<keyword evidence="3" id="KW-1185">Reference proteome</keyword>
<organism evidence="2 3">
    <name type="scientific">Lacibacter cauensis</name>
    <dbReference type="NCBI Taxonomy" id="510947"/>
    <lineage>
        <taxon>Bacteria</taxon>
        <taxon>Pseudomonadati</taxon>
        <taxon>Bacteroidota</taxon>
        <taxon>Chitinophagia</taxon>
        <taxon>Chitinophagales</taxon>
        <taxon>Chitinophagaceae</taxon>
        <taxon>Lacibacter</taxon>
    </lineage>
</organism>
<evidence type="ECO:0000313" key="3">
    <source>
        <dbReference type="Proteomes" id="UP000316167"/>
    </source>
</evidence>
<comment type="caution">
    <text evidence="2">The sequence shown here is derived from an EMBL/GenBank/DDBJ whole genome shotgun (WGS) entry which is preliminary data.</text>
</comment>